<dbReference type="Pfam" id="PF01753">
    <property type="entry name" value="zf-MYND"/>
    <property type="match status" value="1"/>
</dbReference>
<dbReference type="EMBL" id="OU963870">
    <property type="protein sequence ID" value="CAH0395195.1"/>
    <property type="molecule type" value="Genomic_DNA"/>
</dbReference>
<evidence type="ECO:0000313" key="6">
    <source>
        <dbReference type="EMBL" id="CAH0395195.1"/>
    </source>
</evidence>
<dbReference type="GO" id="GO:0000981">
    <property type="term" value="F:DNA-binding transcription factor activity, RNA polymerase II-specific"/>
    <property type="evidence" value="ECO:0007669"/>
    <property type="project" value="TreeGrafter"/>
</dbReference>
<keyword evidence="3" id="KW-0862">Zinc</keyword>
<dbReference type="PANTHER" id="PTHR10237:SF15">
    <property type="entry name" value="LD37257P"/>
    <property type="match status" value="1"/>
</dbReference>
<reference evidence="6" key="1">
    <citation type="submission" date="2021-12" db="EMBL/GenBank/DDBJ databases">
        <authorList>
            <person name="King R."/>
        </authorList>
    </citation>
    <scope>NUCLEOTIDE SEQUENCE</scope>
</reference>
<dbReference type="PROSITE" id="PS01360">
    <property type="entry name" value="ZF_MYND_1"/>
    <property type="match status" value="1"/>
</dbReference>
<dbReference type="Proteomes" id="UP001152759">
    <property type="component" value="Chromosome 9"/>
</dbReference>
<evidence type="ECO:0000259" key="5">
    <source>
        <dbReference type="PROSITE" id="PS50865"/>
    </source>
</evidence>
<evidence type="ECO:0000256" key="1">
    <source>
        <dbReference type="ARBA" id="ARBA00022723"/>
    </source>
</evidence>
<dbReference type="InterPro" id="IPR002893">
    <property type="entry name" value="Znf_MYND"/>
</dbReference>
<gene>
    <name evidence="6" type="ORF">BEMITA_LOCUS13407</name>
</gene>
<feature type="domain" description="MYND-type" evidence="5">
    <location>
        <begin position="1146"/>
        <end position="1192"/>
    </location>
</feature>
<dbReference type="InterPro" id="IPR027974">
    <property type="entry name" value="DUF4470"/>
</dbReference>
<sequence length="1200" mass="135089">MSIHTSGLPTFLSTLFPLGNVPPVCLTQDLPPEADAHILLLGCGDARNILFTCFADNKRKLDVTCCDIAPMIHARNVLLYTLISDDESNENIELIWNLYYHWKIDGNSVDLLESQIQRLLAVSESIDHWHNSVYGSMIRFCDEKSLSCVRAYWEGFTTRGLSNSAKKDRLKRLQTAIDRVREDRLLNGGPDYKGYRALFPTNMNVDGQAWSALDSVAKQWWGHGMVSAENTPAVRPAHLNPVFLYSPDGELTMHEGTSPLGSLPLCTAYILLSKECPLYQEKKGRSPTEHLVNCAKSNFFQWAPAFRKAIKNGSVIRIFSGHAFPFCFTLRNCQLTGSTSMNLPFHNWTNSPLILHHSDYGDSKDSAPLSFDVIDTSNLADYLGPLNVVALTSSLLKRNVSSCLYTQLMVMFDSSLQERLTNLFGVDVRSMSFLLGLVLPDLFTNATSTVDEYPNIDKIIVQKPGSICRPTVVSRLRWRRLGTPGMLPSVQVEAKELAKFLTHVHRAMFQLDDLPDIFGHHNLTREDALKDLHRPYNRASFAFLLSHLKATLTVDWDECLKEIYNVLGVDGPKGSSNDHHLEDLLLNLHTFGVDSSHFTKPNPANMNGTVLASVLSECEDLPDQLCVTIRVPKKHLNAIGKCLGSQGIVCHFEGRNPQGQVYRRSFSSVQMAFRKLDESNGEVHSNPLSFEGSGVFFCTSDVFASVMVPTSMLISMLLQSVPKVKFIVKYNPMTYMFYFMKLGPELCFFSTEITSSDVSITKFMPGMSGLPRFINLENREVKLASNSTSVRFSGDGLKINSLIRRITLESEIDKAVLANKSSVVQVKFLSPYVAVANIGRSLEFKFEFPAPVSISKHRVRIARKSSYIEIESRFLDPVEEDVPAFLFPCFLSQTPPNIVSWSSMRVNLDVMPSIDLDNGQELTWLNDYLGQMFSREEYQNFLSRADDLRVSIKESIMQFFMGYAGLYLRRDNFVCLEGMDQSRKALILPSCLRLDLASYSVVLDSALIPLTNTVMSDKVVTRFLKKLYDNDVLRKVPVNDSVNRAWKAMMPAMVERCRTWNHTSGCDYKKIGEVPLPQGLDRDGESSICTCGVGKFPKGYLKDLIKEFSAVNHLLRQYATRVAISPFFAVTYVDNCDLTDFINVMCSKCGDEKRKNPTAKQQSLLKCSRCKTVQYCSVDCQKADWKQHKVFCKAMQDCVP</sequence>
<name>A0A9P0APG0_BEMTA</name>
<dbReference type="Gene3D" id="6.10.140.2220">
    <property type="match status" value="1"/>
</dbReference>
<dbReference type="GO" id="GO:0005634">
    <property type="term" value="C:nucleus"/>
    <property type="evidence" value="ECO:0007669"/>
    <property type="project" value="TreeGrafter"/>
</dbReference>
<accession>A0A9P0APG0</accession>
<evidence type="ECO:0000256" key="3">
    <source>
        <dbReference type="ARBA" id="ARBA00022833"/>
    </source>
</evidence>
<dbReference type="PANTHER" id="PTHR10237">
    <property type="entry name" value="DEFORMED EPIDERMAL AUTOREGULATORY FACTOR 1 HOMOLOG SUPPRESSIN"/>
    <property type="match status" value="1"/>
</dbReference>
<dbReference type="GO" id="GO:0008270">
    <property type="term" value="F:zinc ion binding"/>
    <property type="evidence" value="ECO:0007669"/>
    <property type="project" value="UniProtKB-KW"/>
</dbReference>
<protein>
    <recommendedName>
        <fullName evidence="5">MYND-type domain-containing protein</fullName>
    </recommendedName>
</protein>
<dbReference type="SUPFAM" id="SSF144232">
    <property type="entry name" value="HIT/MYND zinc finger-like"/>
    <property type="match status" value="1"/>
</dbReference>
<dbReference type="AlphaFoldDB" id="A0A9P0APG0"/>
<organism evidence="6 7">
    <name type="scientific">Bemisia tabaci</name>
    <name type="common">Sweetpotato whitefly</name>
    <name type="synonym">Aleurodes tabaci</name>
    <dbReference type="NCBI Taxonomy" id="7038"/>
    <lineage>
        <taxon>Eukaryota</taxon>
        <taxon>Metazoa</taxon>
        <taxon>Ecdysozoa</taxon>
        <taxon>Arthropoda</taxon>
        <taxon>Hexapoda</taxon>
        <taxon>Insecta</taxon>
        <taxon>Pterygota</taxon>
        <taxon>Neoptera</taxon>
        <taxon>Paraneoptera</taxon>
        <taxon>Hemiptera</taxon>
        <taxon>Sternorrhyncha</taxon>
        <taxon>Aleyrodoidea</taxon>
        <taxon>Aleyrodidae</taxon>
        <taxon>Aleyrodinae</taxon>
        <taxon>Bemisia</taxon>
    </lineage>
</organism>
<evidence type="ECO:0000256" key="4">
    <source>
        <dbReference type="PROSITE-ProRule" id="PRU00134"/>
    </source>
</evidence>
<dbReference type="KEGG" id="btab:109039419"/>
<proteinExistence type="predicted"/>
<keyword evidence="7" id="KW-1185">Reference proteome</keyword>
<keyword evidence="2 4" id="KW-0863">Zinc-finger</keyword>
<evidence type="ECO:0000313" key="7">
    <source>
        <dbReference type="Proteomes" id="UP001152759"/>
    </source>
</evidence>
<keyword evidence="1" id="KW-0479">Metal-binding</keyword>
<evidence type="ECO:0000256" key="2">
    <source>
        <dbReference type="ARBA" id="ARBA00022771"/>
    </source>
</evidence>
<dbReference type="PROSITE" id="PS50865">
    <property type="entry name" value="ZF_MYND_2"/>
    <property type="match status" value="1"/>
</dbReference>
<dbReference type="Pfam" id="PF14737">
    <property type="entry name" value="DUF4470"/>
    <property type="match status" value="1"/>
</dbReference>
<dbReference type="InterPro" id="IPR024119">
    <property type="entry name" value="TF_DEAF-1"/>
</dbReference>